<evidence type="ECO:0000256" key="2">
    <source>
        <dbReference type="SAM" id="Phobius"/>
    </source>
</evidence>
<dbReference type="Pfam" id="PF03009">
    <property type="entry name" value="GDPD"/>
    <property type="match status" value="1"/>
</dbReference>
<gene>
    <name evidence="4" type="ORF">PV11_06005</name>
</gene>
<dbReference type="SUPFAM" id="SSF51695">
    <property type="entry name" value="PLC-like phosphodiesterases"/>
    <property type="match status" value="1"/>
</dbReference>
<feature type="region of interest" description="Disordered" evidence="1">
    <location>
        <begin position="1"/>
        <end position="42"/>
    </location>
</feature>
<dbReference type="CDD" id="cd08570">
    <property type="entry name" value="GDPD_YPL206cp_fungi"/>
    <property type="match status" value="1"/>
</dbReference>
<evidence type="ECO:0000259" key="3">
    <source>
        <dbReference type="PROSITE" id="PS51704"/>
    </source>
</evidence>
<name>A0A0D1YRM4_9EURO</name>
<dbReference type="InterPro" id="IPR017946">
    <property type="entry name" value="PLC-like_Pdiesterase_TIM-brl"/>
</dbReference>
<proteinExistence type="predicted"/>
<dbReference type="Proteomes" id="UP000053599">
    <property type="component" value="Unassembled WGS sequence"/>
</dbReference>
<accession>A0A0D1YRM4</accession>
<protein>
    <recommendedName>
        <fullName evidence="3">GP-PDE domain-containing protein</fullName>
    </recommendedName>
</protein>
<organism evidence="4 5">
    <name type="scientific">Exophiala sideris</name>
    <dbReference type="NCBI Taxonomy" id="1016849"/>
    <lineage>
        <taxon>Eukaryota</taxon>
        <taxon>Fungi</taxon>
        <taxon>Dikarya</taxon>
        <taxon>Ascomycota</taxon>
        <taxon>Pezizomycotina</taxon>
        <taxon>Eurotiomycetes</taxon>
        <taxon>Chaetothyriomycetidae</taxon>
        <taxon>Chaetothyriales</taxon>
        <taxon>Herpotrichiellaceae</taxon>
        <taxon>Exophiala</taxon>
    </lineage>
</organism>
<reference evidence="4 5" key="1">
    <citation type="submission" date="2015-01" db="EMBL/GenBank/DDBJ databases">
        <title>The Genome Sequence of Exophiala sideris CBS121828.</title>
        <authorList>
            <consortium name="The Broad Institute Genomics Platform"/>
            <person name="Cuomo C."/>
            <person name="de Hoog S."/>
            <person name="Gorbushina A."/>
            <person name="Stielow B."/>
            <person name="Teixiera M."/>
            <person name="Abouelleil A."/>
            <person name="Chapman S.B."/>
            <person name="Priest M."/>
            <person name="Young S.K."/>
            <person name="Wortman J."/>
            <person name="Nusbaum C."/>
            <person name="Birren B."/>
        </authorList>
    </citation>
    <scope>NUCLEOTIDE SEQUENCE [LARGE SCALE GENOMIC DNA]</scope>
    <source>
        <strain evidence="4 5">CBS 121828</strain>
    </source>
</reference>
<dbReference type="PANTHER" id="PTHR43805:SF1">
    <property type="entry name" value="GP-PDE DOMAIN-CONTAINING PROTEIN"/>
    <property type="match status" value="1"/>
</dbReference>
<feature type="transmembrane region" description="Helical" evidence="2">
    <location>
        <begin position="318"/>
        <end position="338"/>
    </location>
</feature>
<dbReference type="AlphaFoldDB" id="A0A0D1YRM4"/>
<dbReference type="GO" id="GO:0006629">
    <property type="term" value="P:lipid metabolic process"/>
    <property type="evidence" value="ECO:0007669"/>
    <property type="project" value="InterPro"/>
</dbReference>
<dbReference type="PROSITE" id="PS51704">
    <property type="entry name" value="GP_PDE"/>
    <property type="match status" value="1"/>
</dbReference>
<feature type="domain" description="GP-PDE" evidence="3">
    <location>
        <begin position="62"/>
        <end position="303"/>
    </location>
</feature>
<dbReference type="EMBL" id="KN846952">
    <property type="protein sequence ID" value="KIV84029.1"/>
    <property type="molecule type" value="Genomic_DNA"/>
</dbReference>
<keyword evidence="2" id="KW-1133">Transmembrane helix</keyword>
<dbReference type="STRING" id="1016849.A0A0D1YRM4"/>
<dbReference type="HOGENOM" id="CLU_030006_1_2_1"/>
<dbReference type="OrthoDB" id="1058301at2759"/>
<keyword evidence="2" id="KW-0472">Membrane</keyword>
<dbReference type="Gene3D" id="3.20.20.190">
    <property type="entry name" value="Phosphatidylinositol (PI) phosphodiesterase"/>
    <property type="match status" value="1"/>
</dbReference>
<sequence length="366" mass="42261">MHRPDPDTVEADTPLLKQGVGSAGKKDVHYGTEGSGQPESKDAFPVADWTWAKRYTQSKLLPQTIAHRGYKAVYPENTMKAFQGAVDVGTHALETDIHLSKDGIVVLSHDPDLKRCFGVEKKKIIDYDWDYLKTLRTLKSPQQPMPQLRELLEYIAQPGLEHIWVLLDIKMDNNADDVMRLIAKTLESVHPGQTAWNRRVVLGIWAAKFLPLCTKYLPGYPVSHIGFSTTYARQFLKVPNVSFNMLQRVLIGPFGARFIRDVRKAKRPLYSWTINEENLMRWCVQKGLDGVITDDPKKFKQICDEWKDEREKTARMTLWQWLYTLWVWVLITVFSVPFRRKFPETTEQFIRDNNVRAKAASKVSEL</sequence>
<dbReference type="InterPro" id="IPR030395">
    <property type="entry name" value="GP_PDE_dom"/>
</dbReference>
<evidence type="ECO:0000313" key="5">
    <source>
        <dbReference type="Proteomes" id="UP000053599"/>
    </source>
</evidence>
<evidence type="ECO:0000313" key="4">
    <source>
        <dbReference type="EMBL" id="KIV84029.1"/>
    </source>
</evidence>
<dbReference type="PANTHER" id="PTHR43805">
    <property type="entry name" value="GLYCEROPHOSPHORYL DIESTER PHOSPHODIESTERASE"/>
    <property type="match status" value="1"/>
</dbReference>
<keyword evidence="2" id="KW-0812">Transmembrane</keyword>
<evidence type="ECO:0000256" key="1">
    <source>
        <dbReference type="SAM" id="MobiDB-lite"/>
    </source>
</evidence>
<dbReference type="GO" id="GO:0008081">
    <property type="term" value="F:phosphoric diester hydrolase activity"/>
    <property type="evidence" value="ECO:0007669"/>
    <property type="project" value="InterPro"/>
</dbReference>